<keyword evidence="4 6" id="KW-1133">Transmembrane helix</keyword>
<evidence type="ECO:0000313" key="8">
    <source>
        <dbReference type="EMBL" id="GAA1605956.1"/>
    </source>
</evidence>
<evidence type="ECO:0000259" key="7">
    <source>
        <dbReference type="Pfam" id="PF12698"/>
    </source>
</evidence>
<protein>
    <recommendedName>
        <fullName evidence="7">ABC-2 type transporter transmembrane domain-containing protein</fullName>
    </recommendedName>
</protein>
<proteinExistence type="predicted"/>
<feature type="transmembrane region" description="Helical" evidence="6">
    <location>
        <begin position="167"/>
        <end position="192"/>
    </location>
</feature>
<feature type="transmembrane region" description="Helical" evidence="6">
    <location>
        <begin position="300"/>
        <end position="325"/>
    </location>
</feature>
<dbReference type="InterPro" id="IPR013525">
    <property type="entry name" value="ABC2_TM"/>
</dbReference>
<reference evidence="8 9" key="1">
    <citation type="journal article" date="2019" name="Int. J. Syst. Evol. Microbiol.">
        <title>The Global Catalogue of Microorganisms (GCM) 10K type strain sequencing project: providing services to taxonomists for standard genome sequencing and annotation.</title>
        <authorList>
            <consortium name="The Broad Institute Genomics Platform"/>
            <consortium name="The Broad Institute Genome Sequencing Center for Infectious Disease"/>
            <person name="Wu L."/>
            <person name="Ma J."/>
        </authorList>
    </citation>
    <scope>NUCLEOTIDE SEQUENCE [LARGE SCALE GENOMIC DNA]</scope>
    <source>
        <strain evidence="8 9">JCM 14304</strain>
    </source>
</reference>
<keyword evidence="9" id="KW-1185">Reference proteome</keyword>
<comment type="caution">
    <text evidence="8">The sequence shown here is derived from an EMBL/GenBank/DDBJ whole genome shotgun (WGS) entry which is preliminary data.</text>
</comment>
<dbReference type="EMBL" id="BAAAND010000010">
    <property type="protein sequence ID" value="GAA1605956.1"/>
    <property type="molecule type" value="Genomic_DNA"/>
</dbReference>
<feature type="transmembrane region" description="Helical" evidence="6">
    <location>
        <begin position="258"/>
        <end position="279"/>
    </location>
</feature>
<dbReference type="RefSeq" id="WP_344198155.1">
    <property type="nucleotide sequence ID" value="NZ_BAAAND010000010.1"/>
</dbReference>
<evidence type="ECO:0000313" key="9">
    <source>
        <dbReference type="Proteomes" id="UP001500190"/>
    </source>
</evidence>
<name>A0ABN2EGQ9_9ACTN</name>
<evidence type="ECO:0000256" key="2">
    <source>
        <dbReference type="ARBA" id="ARBA00022475"/>
    </source>
</evidence>
<organism evidence="8 9">
    <name type="scientific">Kribbella karoonensis</name>
    <dbReference type="NCBI Taxonomy" id="324851"/>
    <lineage>
        <taxon>Bacteria</taxon>
        <taxon>Bacillati</taxon>
        <taxon>Actinomycetota</taxon>
        <taxon>Actinomycetes</taxon>
        <taxon>Propionibacteriales</taxon>
        <taxon>Kribbellaceae</taxon>
        <taxon>Kribbella</taxon>
    </lineage>
</organism>
<dbReference type="Pfam" id="PF12698">
    <property type="entry name" value="ABC2_membrane_3"/>
    <property type="match status" value="1"/>
</dbReference>
<dbReference type="InterPro" id="IPR051449">
    <property type="entry name" value="ABC-2_transporter_component"/>
</dbReference>
<keyword evidence="2" id="KW-1003">Cell membrane</keyword>
<evidence type="ECO:0000256" key="3">
    <source>
        <dbReference type="ARBA" id="ARBA00022692"/>
    </source>
</evidence>
<feature type="transmembrane region" description="Helical" evidence="6">
    <location>
        <begin position="221"/>
        <end position="246"/>
    </location>
</feature>
<dbReference type="Proteomes" id="UP001500190">
    <property type="component" value="Unassembled WGS sequence"/>
</dbReference>
<keyword evidence="5 6" id="KW-0472">Membrane</keyword>
<evidence type="ECO:0000256" key="4">
    <source>
        <dbReference type="ARBA" id="ARBA00022989"/>
    </source>
</evidence>
<evidence type="ECO:0000256" key="1">
    <source>
        <dbReference type="ARBA" id="ARBA00004651"/>
    </source>
</evidence>
<sequence length="388" mass="40431">MNMLDRPWVLIAEREISTKLRDKTFVGSTLVMLLIVMAATSLPAVLVGKGSAAKIGVVDDAAAKVVQQASATVGGKGYDVVRLADRPAAEKAVTDGDVKAALLPGTDGYVVLGKDQVDSSVESALREAASTIGTAANAAKAGLTPAELHAGTKVEVSLLKPGPLPDLVSHFVNIGLALVFYMTALGFGMMIAQSVVQEKESRVVEILAAAVPIRALLWGKVLGNTVLALAQIVVIAGASLIGLLATDQAAVLEVVAPVAGWFVVFFVLGFVALAGLWAVAGSLATRQEDLGSTTLPGQMILMIPFFFSVFAGTSAKTVASFVPIASSMSMPGRMLTEDVPIWQPLVAIAVLLATTVLIVRIGARLYERTLLQTGRRLGYREALALEAS</sequence>
<gene>
    <name evidence="8" type="ORF">GCM10009742_63990</name>
</gene>
<feature type="domain" description="ABC-2 type transporter transmembrane" evidence="7">
    <location>
        <begin position="25"/>
        <end position="362"/>
    </location>
</feature>
<feature type="transmembrane region" description="Helical" evidence="6">
    <location>
        <begin position="345"/>
        <end position="366"/>
    </location>
</feature>
<evidence type="ECO:0000256" key="6">
    <source>
        <dbReference type="SAM" id="Phobius"/>
    </source>
</evidence>
<evidence type="ECO:0000256" key="5">
    <source>
        <dbReference type="ARBA" id="ARBA00023136"/>
    </source>
</evidence>
<comment type="subcellular location">
    <subcellularLocation>
        <location evidence="1">Cell membrane</location>
        <topology evidence="1">Multi-pass membrane protein</topology>
    </subcellularLocation>
</comment>
<keyword evidence="3 6" id="KW-0812">Transmembrane</keyword>
<accession>A0ABN2EGQ9</accession>
<dbReference type="PANTHER" id="PTHR30294:SF29">
    <property type="entry name" value="MULTIDRUG ABC TRANSPORTER PERMEASE YBHS-RELATED"/>
    <property type="match status" value="1"/>
</dbReference>
<feature type="transmembrane region" description="Helical" evidence="6">
    <location>
        <begin position="24"/>
        <end position="46"/>
    </location>
</feature>
<dbReference type="PANTHER" id="PTHR30294">
    <property type="entry name" value="MEMBRANE COMPONENT OF ABC TRANSPORTER YHHJ-RELATED"/>
    <property type="match status" value="1"/>
</dbReference>